<dbReference type="InterPro" id="IPR010684">
    <property type="entry name" value="RNA_pol_II_trans_fac_SIII_A"/>
</dbReference>
<proteinExistence type="predicted"/>
<dbReference type="InterPro" id="IPR036047">
    <property type="entry name" value="F-box-like_dom_sf"/>
</dbReference>
<feature type="region of interest" description="Disordered" evidence="1">
    <location>
        <begin position="15"/>
        <end position="42"/>
    </location>
</feature>
<dbReference type="PANTHER" id="PTHR15141:SF49">
    <property type="entry name" value="TFIIS N-TERMINAL DOMAIN-CONTAINING PROTEIN"/>
    <property type="match status" value="1"/>
</dbReference>
<dbReference type="Proteomes" id="UP000640999">
    <property type="component" value="Unassembled WGS sequence"/>
</dbReference>
<dbReference type="AlphaFoldDB" id="A0A850UM44"/>
<sequence>MSFESYLTYDEVTNKRKRKACSTGARPKKCSEEKNSSLSQKTSKLSQAKEGLILSLVNPKFIILKQSFLDSAQAKVASFQELLNTPLPKILPGISESSPPYAADFTVSAAPVVEAPQQVNETVHFTGQRLNSKMQVYSGSKAVCLSKMLTLYELCVRVLHNNIELLQEAGGVPFEILEPVLTRCTPEQLLRIEKCNLMFIKETDCLWKKHCQRDFKNESLLEYESWREMYWRLFNQREEKLKILAKNILSAQSEKPKGRQVKMAYVTGAAKPPRSICRQQEIHGTAGPVIQLHPT</sequence>
<dbReference type="Gene3D" id="6.10.250.3180">
    <property type="match status" value="1"/>
</dbReference>
<reference evidence="2" key="1">
    <citation type="submission" date="2019-10" db="EMBL/GenBank/DDBJ databases">
        <title>Bird 10,000 Genomes (B10K) Project - Family phase.</title>
        <authorList>
            <person name="Zhang G."/>
        </authorList>
    </citation>
    <scope>NUCLEOTIDE SEQUENCE</scope>
    <source>
        <strain evidence="2">B10K-IZ-033-78</strain>
        <tissue evidence="2">Muscle</tissue>
    </source>
</reference>
<gene>
    <name evidence="2" type="primary">Eloa_0</name>
    <name evidence="2" type="ORF">CHLHAR_R04982</name>
</gene>
<protein>
    <submittedName>
        <fullName evidence="2">ELOA1 protein</fullName>
    </submittedName>
</protein>
<dbReference type="InterPro" id="IPR051870">
    <property type="entry name" value="Elongin-A_domain"/>
</dbReference>
<evidence type="ECO:0000256" key="1">
    <source>
        <dbReference type="SAM" id="MobiDB-lite"/>
    </source>
</evidence>
<evidence type="ECO:0000313" key="3">
    <source>
        <dbReference type="Proteomes" id="UP000640999"/>
    </source>
</evidence>
<dbReference type="PANTHER" id="PTHR15141">
    <property type="entry name" value="TRANSCRIPTION ELONGATION FACTOR B POLYPEPTIDE 3"/>
    <property type="match status" value="1"/>
</dbReference>
<dbReference type="SUPFAM" id="SSF81383">
    <property type="entry name" value="F-box domain"/>
    <property type="match status" value="1"/>
</dbReference>
<evidence type="ECO:0000313" key="2">
    <source>
        <dbReference type="EMBL" id="NWH32549.1"/>
    </source>
</evidence>
<accession>A0A850UM44</accession>
<dbReference type="GO" id="GO:0070449">
    <property type="term" value="C:elongin complex"/>
    <property type="evidence" value="ECO:0007669"/>
    <property type="project" value="InterPro"/>
</dbReference>
<feature type="non-terminal residue" evidence="2">
    <location>
        <position position="1"/>
    </location>
</feature>
<dbReference type="EMBL" id="WEIW01000309">
    <property type="protein sequence ID" value="NWH32549.1"/>
    <property type="molecule type" value="Genomic_DNA"/>
</dbReference>
<comment type="caution">
    <text evidence="2">The sequence shown here is derived from an EMBL/GenBank/DDBJ whole genome shotgun (WGS) entry which is preliminary data.</text>
</comment>
<dbReference type="GO" id="GO:0006368">
    <property type="term" value="P:transcription elongation by RNA polymerase II"/>
    <property type="evidence" value="ECO:0007669"/>
    <property type="project" value="InterPro"/>
</dbReference>
<name>A0A850UM44_9CORV</name>
<organism evidence="2 3">
    <name type="scientific">Chloropsis hardwickii</name>
    <dbReference type="NCBI Taxonomy" id="667144"/>
    <lineage>
        <taxon>Eukaryota</taxon>
        <taxon>Metazoa</taxon>
        <taxon>Chordata</taxon>
        <taxon>Craniata</taxon>
        <taxon>Vertebrata</taxon>
        <taxon>Euteleostomi</taxon>
        <taxon>Archelosauria</taxon>
        <taxon>Archosauria</taxon>
        <taxon>Dinosauria</taxon>
        <taxon>Saurischia</taxon>
        <taxon>Theropoda</taxon>
        <taxon>Coelurosauria</taxon>
        <taxon>Aves</taxon>
        <taxon>Neognathae</taxon>
        <taxon>Neoaves</taxon>
        <taxon>Telluraves</taxon>
        <taxon>Australaves</taxon>
        <taxon>Passeriformes</taxon>
        <taxon>Corvoidea</taxon>
        <taxon>Irenidae</taxon>
        <taxon>Chloropsis</taxon>
    </lineage>
</organism>
<feature type="non-terminal residue" evidence="2">
    <location>
        <position position="295"/>
    </location>
</feature>
<dbReference type="Pfam" id="PF06881">
    <property type="entry name" value="Elongin_A"/>
    <property type="match status" value="1"/>
</dbReference>
<dbReference type="OrthoDB" id="21513at2759"/>
<keyword evidence="3" id="KW-1185">Reference proteome</keyword>